<dbReference type="Pfam" id="PF10768">
    <property type="entry name" value="FliX"/>
    <property type="match status" value="1"/>
</dbReference>
<keyword evidence="3" id="KW-1185">Reference proteome</keyword>
<feature type="compositionally biased region" description="Low complexity" evidence="1">
    <location>
        <begin position="13"/>
        <end position="29"/>
    </location>
</feature>
<keyword evidence="2" id="KW-0282">Flagellum</keyword>
<dbReference type="AlphaFoldDB" id="A0A1T4W652"/>
<proteinExistence type="predicted"/>
<evidence type="ECO:0000256" key="1">
    <source>
        <dbReference type="SAM" id="MobiDB-lite"/>
    </source>
</evidence>
<reference evidence="2 3" key="1">
    <citation type="submission" date="2017-02" db="EMBL/GenBank/DDBJ databases">
        <authorList>
            <person name="Peterson S.W."/>
        </authorList>
    </citation>
    <scope>NUCLEOTIDE SEQUENCE [LARGE SCALE GENOMIC DNA]</scope>
    <source>
        <strain evidence="2 3">DSM 16080</strain>
    </source>
</reference>
<evidence type="ECO:0000313" key="2">
    <source>
        <dbReference type="EMBL" id="SKA72538.1"/>
    </source>
</evidence>
<organism evidence="2 3">
    <name type="scientific">Paucidesulfovibrio gracilis DSM 16080</name>
    <dbReference type="NCBI Taxonomy" id="1121449"/>
    <lineage>
        <taxon>Bacteria</taxon>
        <taxon>Pseudomonadati</taxon>
        <taxon>Thermodesulfobacteriota</taxon>
        <taxon>Desulfovibrionia</taxon>
        <taxon>Desulfovibrionales</taxon>
        <taxon>Desulfovibrionaceae</taxon>
        <taxon>Paucidesulfovibrio</taxon>
    </lineage>
</organism>
<feature type="region of interest" description="Disordered" evidence="1">
    <location>
        <begin position="1"/>
        <end position="30"/>
    </location>
</feature>
<name>A0A1T4W652_9BACT</name>
<dbReference type="InterPro" id="IPR019704">
    <property type="entry name" value="Flagellar_assmbl_FliX_class2"/>
</dbReference>
<dbReference type="EMBL" id="FUYC01000001">
    <property type="protein sequence ID" value="SKA72538.1"/>
    <property type="molecule type" value="Genomic_DNA"/>
</dbReference>
<gene>
    <name evidence="2" type="ORF">SAMN02745704_00428</name>
</gene>
<accession>A0A1T4W652</accession>
<dbReference type="OrthoDB" id="5518730at2"/>
<dbReference type="Proteomes" id="UP000190027">
    <property type="component" value="Unassembled WGS sequence"/>
</dbReference>
<dbReference type="GO" id="GO:0044781">
    <property type="term" value="P:bacterial-type flagellum organization"/>
    <property type="evidence" value="ECO:0007669"/>
    <property type="project" value="InterPro"/>
</dbReference>
<keyword evidence="2" id="KW-0969">Cilium</keyword>
<protein>
    <submittedName>
        <fullName evidence="2">Class II flagellar assembly regulator</fullName>
    </submittedName>
</protein>
<evidence type="ECO:0000313" key="3">
    <source>
        <dbReference type="Proteomes" id="UP000190027"/>
    </source>
</evidence>
<sequence length="159" mass="17023">MKIHPDQIEGVRQSQQQQQTDKTKQPSTSFDDLLGQEVAKSAEVAKTPGATPATPLAGVNPLLGLQAVQQVQSTDAGQAAAKVEAALDGMDNYTEKLRNVAPDGSGLREAHSALQNMQGQVDGLKSVADQEPGLRNIVNELEVLARTEQFKFNRGDYLG</sequence>
<dbReference type="RefSeq" id="WP_078715993.1">
    <property type="nucleotide sequence ID" value="NZ_FUYC01000001.1"/>
</dbReference>
<keyword evidence="2" id="KW-0966">Cell projection</keyword>